<comment type="caution">
    <text evidence="1">The sequence shown here is derived from an EMBL/GenBank/DDBJ whole genome shotgun (WGS) entry which is preliminary data.</text>
</comment>
<gene>
    <name evidence="1" type="ORF">AB6A68_13235</name>
</gene>
<sequence>MSLETYAVVADLYLARGQEVNSSRPNFTGDVFADVPIPGVQDGGMAVIVAHPCTMRGSQARMRERILVAAVCEHDRIGREAWTKGYYDFMPFPELINGNFYVGRLDELGTALTVDLNTDKRIACLSEYGVNLLQQRLIWHFTRLAVETFRIQEAFAHTYEEADLLEEWTDTLSVTGVSRADAAAKFEEFIRADHGNGRTLQKDLQDVQRRSAVRVACRNEARRLSSGSA</sequence>
<reference evidence="1 2" key="1">
    <citation type="submission" date="2024-07" db="EMBL/GenBank/DDBJ databases">
        <title>Draft Genome Sequence of Ferrimicrobium acidiphilum Strain YE2023, Isolated from a Pulp of Bioleach Reactor.</title>
        <authorList>
            <person name="Elkina Y.A."/>
            <person name="Bulaeva A.G."/>
            <person name="Beletsky A.V."/>
            <person name="Mardanov A.V."/>
        </authorList>
    </citation>
    <scope>NUCLEOTIDE SEQUENCE [LARGE SCALE GENOMIC DNA]</scope>
    <source>
        <strain evidence="1 2">YE2023</strain>
    </source>
</reference>
<evidence type="ECO:0000313" key="2">
    <source>
        <dbReference type="Proteomes" id="UP001560267"/>
    </source>
</evidence>
<dbReference type="Proteomes" id="UP001560267">
    <property type="component" value="Unassembled WGS sequence"/>
</dbReference>
<evidence type="ECO:0000313" key="1">
    <source>
        <dbReference type="EMBL" id="MEX6430790.1"/>
    </source>
</evidence>
<name>A0ABV3Y671_9ACTN</name>
<keyword evidence="2" id="KW-1185">Reference proteome</keyword>
<dbReference type="EMBL" id="JBFSHR010000085">
    <property type="protein sequence ID" value="MEX6430790.1"/>
    <property type="molecule type" value="Genomic_DNA"/>
</dbReference>
<organism evidence="1 2">
    <name type="scientific">Ferrimicrobium acidiphilum</name>
    <dbReference type="NCBI Taxonomy" id="121039"/>
    <lineage>
        <taxon>Bacteria</taxon>
        <taxon>Bacillati</taxon>
        <taxon>Actinomycetota</taxon>
        <taxon>Acidimicrobiia</taxon>
        <taxon>Acidimicrobiales</taxon>
        <taxon>Acidimicrobiaceae</taxon>
        <taxon>Ferrimicrobium</taxon>
    </lineage>
</organism>
<protein>
    <submittedName>
        <fullName evidence="1">Uncharacterized protein</fullName>
    </submittedName>
</protein>
<accession>A0ABV3Y671</accession>
<proteinExistence type="predicted"/>